<sequence length="74" mass="8043">MGHDEAVRILAANAACQLQNGCNVCPLLPFLVDHGRQEGYCRENTSPEKVREAVTVIHQEATLKAVLDGTAKLQ</sequence>
<organism evidence="1 2">
    <name type="scientific">Butyrivibrio phage Arawn</name>
    <dbReference type="NCBI Taxonomy" id="2724180"/>
    <lineage>
        <taxon>Viruses</taxon>
        <taxon>Duplodnaviria</taxon>
        <taxon>Heunggongvirae</taxon>
        <taxon>Uroviricota</taxon>
        <taxon>Caudoviricetes</taxon>
        <taxon>Arawnvirus</taxon>
        <taxon>Arawnvirus arawn</taxon>
    </lineage>
</organism>
<reference evidence="1 2" key="1">
    <citation type="submission" date="2019-12" db="EMBL/GenBank/DDBJ databases">
        <title>The Isolation and Genome Sequencing of Six Novel Lytic Bacteriophages from the Rumen Active Against Butyrivibrio fibrisolvens.</title>
        <authorList>
            <person name="Friedersdorff J.C.A."/>
            <person name="Kingston-Smith A.H."/>
            <person name="Pachebat J.A."/>
            <person name="Rooke D."/>
            <person name="Creevey C.J."/>
        </authorList>
    </citation>
    <scope>NUCLEOTIDE SEQUENCE [LARGE SCALE GENOMIC DNA]</scope>
</reference>
<dbReference type="EMBL" id="MN882550">
    <property type="protein sequence ID" value="QHJ73569.1"/>
    <property type="molecule type" value="Genomic_DNA"/>
</dbReference>
<dbReference type="GeneID" id="55626606"/>
<keyword evidence="2" id="KW-1185">Reference proteome</keyword>
<dbReference type="RefSeq" id="YP_009855865.1">
    <property type="nucleotide sequence ID" value="NC_048848.1"/>
</dbReference>
<evidence type="ECO:0000313" key="2">
    <source>
        <dbReference type="Proteomes" id="UP000464519"/>
    </source>
</evidence>
<dbReference type="Proteomes" id="UP000464519">
    <property type="component" value="Segment"/>
</dbReference>
<name>A0A6B9SR66_9CAUD</name>
<evidence type="ECO:0000313" key="1">
    <source>
        <dbReference type="EMBL" id="QHJ73569.1"/>
    </source>
</evidence>
<proteinExistence type="predicted"/>
<accession>A0A6B9SR66</accession>
<protein>
    <submittedName>
        <fullName evidence="1">Uncharacterized protein</fullName>
    </submittedName>
</protein>